<dbReference type="EMBL" id="QJKJ01006998">
    <property type="protein sequence ID" value="RDX84605.1"/>
    <property type="molecule type" value="Genomic_DNA"/>
</dbReference>
<comment type="caution">
    <text evidence="1">The sequence shown here is derived from an EMBL/GenBank/DDBJ whole genome shotgun (WGS) entry which is preliminary data.</text>
</comment>
<name>A0A371G223_MUCPR</name>
<feature type="non-terminal residue" evidence="1">
    <location>
        <position position="1"/>
    </location>
</feature>
<accession>A0A371G223</accession>
<evidence type="ECO:0000313" key="1">
    <source>
        <dbReference type="EMBL" id="RDX84605.1"/>
    </source>
</evidence>
<sequence length="345" mass="37930">MEPSPLGTSACICSCLTRARIFRQSLGRILGDALQMPSIDATYGGRIKKKSPSEAYAIIEKMTSNTNHFSSSDRHVRQRPTEMRCNGEEVGRLHQIDRVTDVDCAISSSHLTTSHDGKDYWINNFFTEVIEEVNFIARNQNNSYSDHYNAGLDLHPSHPYDPIGSRLITTTTPNRANPKGKDNALANCTPMDGGHASIQGDLSLPPHGAHCDQVSLLLCGPLGFEEGICLFNMYSTLNKGFKGRFIKVKAAVSRSPFISGVRARSTAGPRMTCRLETGRPRGVHGGDDRLPNLHLGDDSLRSCKRRSTLAQSMLVAKDEELTKEKEKVVSLVESNLSMEVRASLA</sequence>
<keyword evidence="2" id="KW-1185">Reference proteome</keyword>
<dbReference type="AlphaFoldDB" id="A0A371G223"/>
<proteinExistence type="predicted"/>
<protein>
    <submittedName>
        <fullName evidence="1">Uncharacterized protein</fullName>
    </submittedName>
</protein>
<organism evidence="1 2">
    <name type="scientific">Mucuna pruriens</name>
    <name type="common">Velvet bean</name>
    <name type="synonym">Dolichos pruriens</name>
    <dbReference type="NCBI Taxonomy" id="157652"/>
    <lineage>
        <taxon>Eukaryota</taxon>
        <taxon>Viridiplantae</taxon>
        <taxon>Streptophyta</taxon>
        <taxon>Embryophyta</taxon>
        <taxon>Tracheophyta</taxon>
        <taxon>Spermatophyta</taxon>
        <taxon>Magnoliopsida</taxon>
        <taxon>eudicotyledons</taxon>
        <taxon>Gunneridae</taxon>
        <taxon>Pentapetalae</taxon>
        <taxon>rosids</taxon>
        <taxon>fabids</taxon>
        <taxon>Fabales</taxon>
        <taxon>Fabaceae</taxon>
        <taxon>Papilionoideae</taxon>
        <taxon>50 kb inversion clade</taxon>
        <taxon>NPAAA clade</taxon>
        <taxon>indigoferoid/millettioid clade</taxon>
        <taxon>Phaseoleae</taxon>
        <taxon>Mucuna</taxon>
    </lineage>
</organism>
<evidence type="ECO:0000313" key="2">
    <source>
        <dbReference type="Proteomes" id="UP000257109"/>
    </source>
</evidence>
<reference evidence="1" key="1">
    <citation type="submission" date="2018-05" db="EMBL/GenBank/DDBJ databases">
        <title>Draft genome of Mucuna pruriens seed.</title>
        <authorList>
            <person name="Nnadi N.E."/>
            <person name="Vos R."/>
            <person name="Hasami M.H."/>
            <person name="Devisetty U.K."/>
            <person name="Aguiy J.C."/>
        </authorList>
    </citation>
    <scope>NUCLEOTIDE SEQUENCE [LARGE SCALE GENOMIC DNA]</scope>
    <source>
        <strain evidence="1">JCA_2017</strain>
    </source>
</reference>
<gene>
    <name evidence="1" type="ORF">CR513_34325</name>
</gene>
<dbReference type="Proteomes" id="UP000257109">
    <property type="component" value="Unassembled WGS sequence"/>
</dbReference>